<dbReference type="InterPro" id="IPR017920">
    <property type="entry name" value="COMM"/>
</dbReference>
<reference evidence="2" key="1">
    <citation type="submission" date="2017-01" db="EMBL/GenBank/DDBJ databases">
        <title>A deep insight into the sialotranscriptome of adult male and female Cluex tarsalis mosquitoes.</title>
        <authorList>
            <person name="Ribeiro J.M."/>
            <person name="Moreira F."/>
            <person name="Bernard K.A."/>
            <person name="Calvo E."/>
        </authorList>
    </citation>
    <scope>NUCLEOTIDE SEQUENCE</scope>
    <source>
        <strain evidence="2">Kern County</strain>
        <tissue evidence="2">Salivary glands</tissue>
    </source>
</reference>
<evidence type="ECO:0000259" key="1">
    <source>
        <dbReference type="Pfam" id="PF07258"/>
    </source>
</evidence>
<name>A0A1Q3FAW2_CULTA</name>
<dbReference type="AlphaFoldDB" id="A0A1Q3FAW2"/>
<proteinExistence type="predicted"/>
<accession>A0A1Q3FAW2</accession>
<protein>
    <recommendedName>
        <fullName evidence="1">COMM domain-containing protein</fullName>
    </recommendedName>
</protein>
<feature type="domain" description="COMM" evidence="1">
    <location>
        <begin position="117"/>
        <end position="175"/>
    </location>
</feature>
<organism evidence="2">
    <name type="scientific">Culex tarsalis</name>
    <name type="common">Encephalitis mosquito</name>
    <dbReference type="NCBI Taxonomy" id="7177"/>
    <lineage>
        <taxon>Eukaryota</taxon>
        <taxon>Metazoa</taxon>
        <taxon>Ecdysozoa</taxon>
        <taxon>Arthropoda</taxon>
        <taxon>Hexapoda</taxon>
        <taxon>Insecta</taxon>
        <taxon>Pterygota</taxon>
        <taxon>Neoptera</taxon>
        <taxon>Endopterygota</taxon>
        <taxon>Diptera</taxon>
        <taxon>Nematocera</taxon>
        <taxon>Culicoidea</taxon>
        <taxon>Culicidae</taxon>
        <taxon>Culicinae</taxon>
        <taxon>Culicini</taxon>
        <taxon>Culex</taxon>
        <taxon>Culex</taxon>
    </lineage>
</organism>
<dbReference type="Pfam" id="PF07258">
    <property type="entry name" value="COMM_domain"/>
    <property type="match status" value="1"/>
</dbReference>
<sequence length="184" mass="20779">MHDLLINVNSEQNFGQTVHLLVDYLLEVPKSASTKQKLSTLLNVPSAGDDLPVTLKLVENLFRQYCLNELTEAELRAHFSNLTSATQATLVDVLEQRKPEVAQFLINEVNAKEHPLMESFDWDVKWIMGNSSLASVREQIATVALNCRGKDQRLKQVRFEMDRAKLGEMIRLLEEVGGSGEIDK</sequence>
<dbReference type="EMBL" id="GFDL01010355">
    <property type="protein sequence ID" value="JAV24690.1"/>
    <property type="molecule type" value="Transcribed_RNA"/>
</dbReference>
<evidence type="ECO:0000313" key="2">
    <source>
        <dbReference type="EMBL" id="JAV24690.1"/>
    </source>
</evidence>